<dbReference type="EMBL" id="JACHVA010000129">
    <property type="protein sequence ID" value="MBC2603688.1"/>
    <property type="molecule type" value="Genomic_DNA"/>
</dbReference>
<keyword evidence="2" id="KW-0812">Transmembrane</keyword>
<protein>
    <submittedName>
        <fullName evidence="3">Type II secretion system protein</fullName>
    </submittedName>
</protein>
<dbReference type="GO" id="GO:0015627">
    <property type="term" value="C:type II protein secretion system complex"/>
    <property type="evidence" value="ECO:0007669"/>
    <property type="project" value="InterPro"/>
</dbReference>
<dbReference type="AlphaFoldDB" id="A0A7X1B361"/>
<organism evidence="3 4">
    <name type="scientific">Puniceicoccus vermicola</name>
    <dbReference type="NCBI Taxonomy" id="388746"/>
    <lineage>
        <taxon>Bacteria</taxon>
        <taxon>Pseudomonadati</taxon>
        <taxon>Verrucomicrobiota</taxon>
        <taxon>Opitutia</taxon>
        <taxon>Puniceicoccales</taxon>
        <taxon>Puniceicoccaceae</taxon>
        <taxon>Puniceicoccus</taxon>
    </lineage>
</organism>
<dbReference type="Gene3D" id="3.30.700.10">
    <property type="entry name" value="Glycoprotein, Type 4 Pilin"/>
    <property type="match status" value="1"/>
</dbReference>
<evidence type="ECO:0000313" key="4">
    <source>
        <dbReference type="Proteomes" id="UP000525652"/>
    </source>
</evidence>
<dbReference type="PRINTS" id="PR00813">
    <property type="entry name" value="BCTERIALGSPG"/>
</dbReference>
<sequence>MKLATPRNSMNQAFTLTEVLVVIAVLAILAAILIPVVGRARESALRTSCVANLRSLLQATQVSVVDNGGKYPHLHSGGNIAPYFAHKDRLHAFARKYGLSLDNFYCPSNDEWSASRYQNYNDWDSVMGYVYYANDNEWVRQVYITDAPTSEDKDHAFVSSSFDNPTYRVLWSDLTRQYGGSWGSGANHKSPSAENPDGQHVGFIDGHVEWVDWENMEERFVRAASLKVYF</sequence>
<keyword evidence="2" id="KW-0472">Membrane</keyword>
<reference evidence="3 4" key="1">
    <citation type="submission" date="2020-07" db="EMBL/GenBank/DDBJ databases">
        <authorList>
            <person name="Feng X."/>
        </authorList>
    </citation>
    <scope>NUCLEOTIDE SEQUENCE [LARGE SCALE GENOMIC DNA]</scope>
    <source>
        <strain evidence="3 4">JCM14086</strain>
    </source>
</reference>
<keyword evidence="1" id="KW-0488">Methylation</keyword>
<dbReference type="Proteomes" id="UP000525652">
    <property type="component" value="Unassembled WGS sequence"/>
</dbReference>
<dbReference type="InterPro" id="IPR012902">
    <property type="entry name" value="N_methyl_site"/>
</dbReference>
<keyword evidence="4" id="KW-1185">Reference proteome</keyword>
<dbReference type="GO" id="GO:0015628">
    <property type="term" value="P:protein secretion by the type II secretion system"/>
    <property type="evidence" value="ECO:0007669"/>
    <property type="project" value="InterPro"/>
</dbReference>
<dbReference type="PANTHER" id="PTHR30093">
    <property type="entry name" value="GENERAL SECRETION PATHWAY PROTEIN G"/>
    <property type="match status" value="1"/>
</dbReference>
<evidence type="ECO:0000256" key="2">
    <source>
        <dbReference type="SAM" id="Phobius"/>
    </source>
</evidence>
<keyword evidence="2" id="KW-1133">Transmembrane helix</keyword>
<evidence type="ECO:0000256" key="1">
    <source>
        <dbReference type="ARBA" id="ARBA00022481"/>
    </source>
</evidence>
<dbReference type="Pfam" id="PF07963">
    <property type="entry name" value="N_methyl"/>
    <property type="match status" value="1"/>
</dbReference>
<dbReference type="NCBIfam" id="TIGR02532">
    <property type="entry name" value="IV_pilin_GFxxxE"/>
    <property type="match status" value="1"/>
</dbReference>
<evidence type="ECO:0000313" key="3">
    <source>
        <dbReference type="EMBL" id="MBC2603688.1"/>
    </source>
</evidence>
<feature type="transmembrane region" description="Helical" evidence="2">
    <location>
        <begin position="20"/>
        <end position="38"/>
    </location>
</feature>
<comment type="caution">
    <text evidence="3">The sequence shown here is derived from an EMBL/GenBank/DDBJ whole genome shotgun (WGS) entry which is preliminary data.</text>
</comment>
<name>A0A7X1B361_9BACT</name>
<dbReference type="InterPro" id="IPR045584">
    <property type="entry name" value="Pilin-like"/>
</dbReference>
<accession>A0A7X1B361</accession>
<dbReference type="InterPro" id="IPR000983">
    <property type="entry name" value="Bac_GSPG_pilin"/>
</dbReference>
<gene>
    <name evidence="3" type="ORF">H5P30_18045</name>
</gene>
<proteinExistence type="predicted"/>
<dbReference type="RefSeq" id="WP_185694315.1">
    <property type="nucleotide sequence ID" value="NZ_JACHVA010000129.1"/>
</dbReference>
<dbReference type="SUPFAM" id="SSF54523">
    <property type="entry name" value="Pili subunits"/>
    <property type="match status" value="1"/>
</dbReference>